<dbReference type="OrthoDB" id="7391097at2"/>
<dbReference type="InterPro" id="IPR055214">
    <property type="entry name" value="PTP-NADK"/>
</dbReference>
<name>B0CEA2_ACAM1</name>
<dbReference type="InterPro" id="IPR029021">
    <property type="entry name" value="Prot-tyrosine_phosphatase-like"/>
</dbReference>
<gene>
    <name evidence="2" type="ordered locus">AM1_0690</name>
</gene>
<dbReference type="CDD" id="cd14503">
    <property type="entry name" value="PTP-bact"/>
    <property type="match status" value="1"/>
</dbReference>
<dbReference type="AlphaFoldDB" id="B0CEA2"/>
<keyword evidence="3" id="KW-1185">Reference proteome</keyword>
<evidence type="ECO:0000313" key="2">
    <source>
        <dbReference type="EMBL" id="ABW25736.1"/>
    </source>
</evidence>
<evidence type="ECO:0000259" key="1">
    <source>
        <dbReference type="Pfam" id="PF22741"/>
    </source>
</evidence>
<feature type="domain" description="DSP-PTPase phosphatase fused to NAD+ Kinase" evidence="1">
    <location>
        <begin position="21"/>
        <end position="120"/>
    </location>
</feature>
<dbReference type="STRING" id="329726.AM1_0690"/>
<dbReference type="Gene3D" id="3.90.190.10">
    <property type="entry name" value="Protein tyrosine phosphatase superfamily"/>
    <property type="match status" value="1"/>
</dbReference>
<dbReference type="Pfam" id="PF22741">
    <property type="entry name" value="PTP-NADK"/>
    <property type="match status" value="1"/>
</dbReference>
<dbReference type="EMBL" id="CP000828">
    <property type="protein sequence ID" value="ABW25736.1"/>
    <property type="molecule type" value="Genomic_DNA"/>
</dbReference>
<dbReference type="eggNOG" id="COG3453">
    <property type="taxonomic scope" value="Bacteria"/>
</dbReference>
<proteinExistence type="predicted"/>
<organism evidence="2 3">
    <name type="scientific">Acaryochloris marina (strain MBIC 11017)</name>
    <dbReference type="NCBI Taxonomy" id="329726"/>
    <lineage>
        <taxon>Bacteria</taxon>
        <taxon>Bacillati</taxon>
        <taxon>Cyanobacteriota</taxon>
        <taxon>Cyanophyceae</taxon>
        <taxon>Acaryochloridales</taxon>
        <taxon>Acaryochloridaceae</taxon>
        <taxon>Acaryochloris</taxon>
    </lineage>
</organism>
<reference evidence="2 3" key="1">
    <citation type="journal article" date="2008" name="Proc. Natl. Acad. Sci. U.S.A.">
        <title>Niche adaptation and genome expansion in the chlorophyll d-producing cyanobacterium Acaryochloris marina.</title>
        <authorList>
            <person name="Swingley W.D."/>
            <person name="Chen M."/>
            <person name="Cheung P.C."/>
            <person name="Conrad A.L."/>
            <person name="Dejesa L.C."/>
            <person name="Hao J."/>
            <person name="Honchak B.M."/>
            <person name="Karbach L.E."/>
            <person name="Kurdoglu A."/>
            <person name="Lahiri S."/>
            <person name="Mastrian S.D."/>
            <person name="Miyashita H."/>
            <person name="Page L."/>
            <person name="Ramakrishna P."/>
            <person name="Satoh S."/>
            <person name="Sattley W.M."/>
            <person name="Shimada Y."/>
            <person name="Taylor H.L."/>
            <person name="Tomo T."/>
            <person name="Tsuchiya T."/>
            <person name="Wang Z.T."/>
            <person name="Raymond J."/>
            <person name="Mimuro M."/>
            <person name="Blankenship R.E."/>
            <person name="Touchman J.W."/>
        </authorList>
    </citation>
    <scope>NUCLEOTIDE SEQUENCE [LARGE SCALE GENOMIC DNA]</scope>
    <source>
        <strain evidence="3">MBIC 11017</strain>
    </source>
</reference>
<protein>
    <recommendedName>
        <fullName evidence="1">DSP-PTPase phosphatase fused to NAD+ Kinase domain-containing protein</fullName>
    </recommendedName>
</protein>
<accession>B0CEA2</accession>
<dbReference type="HOGENOM" id="CLU_105726_0_0_3"/>
<dbReference type="SUPFAM" id="SSF52799">
    <property type="entry name" value="(Phosphotyrosine protein) phosphatases II"/>
    <property type="match status" value="1"/>
</dbReference>
<dbReference type="Proteomes" id="UP000000268">
    <property type="component" value="Chromosome"/>
</dbReference>
<dbReference type="RefSeq" id="WP_012161324.1">
    <property type="nucleotide sequence ID" value="NC_009925.1"/>
</dbReference>
<dbReference type="KEGG" id="amr:AM1_0690"/>
<sequence>MADEDLEQIQAFLGLSDRVGTAGQPTAAQFKDIQAAGYQSIVNLALVNSTDAIPKEGEIVAQLGMEYVHIPVDWEEPTLEDLTRFFEVMDQRSHDQVFVHCAKNMRVSAFMYLYRVLRLQMAPEEAQPALLQIWQPIPHWQAFMDRAIAECTAA</sequence>
<evidence type="ECO:0000313" key="3">
    <source>
        <dbReference type="Proteomes" id="UP000000268"/>
    </source>
</evidence>